<sequence>MHKIQRPYIDIAVIVPLEDEIIPFMEVFTTSEDRSTATTFCHIVESGSPDVSMIVMQQQAMGRTAAAMAAGTLLSEYDIGLIVCLGIAGSMSDDMGLADVCYTGNVIDVLDNTKVVDVEDGDGQANTSETEFSPTHYETPLNFTSAISFMRTQPALRPAYLAWQNAREAVALDRVAAEVPGPGGTRIRIGKPASKDGYIVCGAVSKSKVYNGKLRNLERSLLAIETEAGGVFAQAKANGVPALAIRGISDFADKDKKKLEQASKGRVRSLAAENAASFLRLQLSNPRFLAALSARHHGRQTELNLVNPTDEIDALGDALLQIDREIDDALRKLSPEYKLQPKGYHLPTPRVRPERKEDELRGSKPIDPTDVRTALDRHDRILVNLPRTYPDQSLGWVVANDLLSAEFDGRQAVPIVIDAEGMRSKRSTFGGAAGVDYELLLGHEGAKLVFIVENIPFGSAHRLDAVVEQVGTHTDAKFVFLARGEANLIAETEFSTKTGAVPYELCPISFSEISHFVQKNFEMTGSEAEVVALRLRDTFNRFELDAHPTYFAGIPKETLAALLQANRRSELIQLAVTGFLTFIVAGDKADVALSRSTRERFLRRLVIDMHVEKRTFGQAALIQRVKDFAAKHDFDIDPMAFVQGFLDQGIMHFEADTVHISLPFIESYLLAAELAADPASAATYFDLDDVHFDLPTFDLYAEIGASDQFVSSVFEKLATSTSALELKEDSNHILLGEDVSPPNIRQPNRTKALRARLKNASEAVQSGIDASKEKQELLDLSERIREASGRKRKKIRGHEEGEDPPEDALKPLSDMARHWVAATVLLGSGAEHLDAAVKRRLVKAIVTGASRLIDEWSRAQMEIDFEAIRRELTTDATLADLPGPDDPEEKRRFIEAILDILEYTAMADPVRRVMSFMCEQARQRVLATSVAGSPPDGPMEKIVHGTWLADIDVARGKAPLREAIRALPRATFLRITLASHYLARVYWNHWRKDDRLVLLDIADEAIRPVELTINKAELRRMVKREPDKDTAAKSVD</sequence>
<feature type="region of interest" description="Disordered" evidence="1">
    <location>
        <begin position="341"/>
        <end position="370"/>
    </location>
</feature>
<dbReference type="PANTHER" id="PTHR46832">
    <property type="entry name" value="5'-METHYLTHIOADENOSINE/S-ADENOSYLHOMOCYSTEINE NUCLEOSIDASE"/>
    <property type="match status" value="1"/>
</dbReference>
<keyword evidence="4" id="KW-1185">Reference proteome</keyword>
<comment type="caution">
    <text evidence="3">The sequence shown here is derived from an EMBL/GenBank/DDBJ whole genome shotgun (WGS) entry which is preliminary data.</text>
</comment>
<evidence type="ECO:0000259" key="2">
    <source>
        <dbReference type="Pfam" id="PF01048"/>
    </source>
</evidence>
<dbReference type="Gene3D" id="3.40.50.1580">
    <property type="entry name" value="Nucleoside phosphorylase domain"/>
    <property type="match status" value="1"/>
</dbReference>
<feature type="domain" description="Nucleoside phosphorylase" evidence="2">
    <location>
        <begin position="11"/>
        <end position="280"/>
    </location>
</feature>
<gene>
    <name evidence="3" type="ORF">ABC974_09475</name>
</gene>
<dbReference type="Proteomes" id="UP001419910">
    <property type="component" value="Unassembled WGS sequence"/>
</dbReference>
<evidence type="ECO:0000313" key="3">
    <source>
        <dbReference type="EMBL" id="MEN2789855.1"/>
    </source>
</evidence>
<dbReference type="EMBL" id="JBDIME010000006">
    <property type="protein sequence ID" value="MEN2789855.1"/>
    <property type="molecule type" value="Genomic_DNA"/>
</dbReference>
<dbReference type="InterPro" id="IPR000845">
    <property type="entry name" value="Nucleoside_phosphorylase_d"/>
</dbReference>
<accession>A0ABU9Y227</accession>
<organism evidence="3 4">
    <name type="scientific">Sphingomonas oligophenolica</name>
    <dbReference type="NCBI Taxonomy" id="301154"/>
    <lineage>
        <taxon>Bacteria</taxon>
        <taxon>Pseudomonadati</taxon>
        <taxon>Pseudomonadota</taxon>
        <taxon>Alphaproteobacteria</taxon>
        <taxon>Sphingomonadales</taxon>
        <taxon>Sphingomonadaceae</taxon>
        <taxon>Sphingomonas</taxon>
    </lineage>
</organism>
<evidence type="ECO:0000256" key="1">
    <source>
        <dbReference type="SAM" id="MobiDB-lite"/>
    </source>
</evidence>
<dbReference type="InterPro" id="IPR035994">
    <property type="entry name" value="Nucleoside_phosphorylase_sf"/>
</dbReference>
<proteinExistence type="predicted"/>
<feature type="compositionally biased region" description="Basic and acidic residues" evidence="1">
    <location>
        <begin position="351"/>
        <end position="370"/>
    </location>
</feature>
<reference evidence="3 4" key="1">
    <citation type="submission" date="2024-05" db="EMBL/GenBank/DDBJ databases">
        <authorList>
            <person name="Liu Q."/>
            <person name="Xin Y.-H."/>
        </authorList>
    </citation>
    <scope>NUCLEOTIDE SEQUENCE [LARGE SCALE GENOMIC DNA]</scope>
    <source>
        <strain evidence="3 4">CGMCC 1.10181</strain>
    </source>
</reference>
<dbReference type="PANTHER" id="PTHR46832:SF1">
    <property type="entry name" value="5'-METHYLTHIOADENOSINE_S-ADENOSYLHOMOCYSTEINE NUCLEOSIDASE"/>
    <property type="match status" value="1"/>
</dbReference>
<protein>
    <recommendedName>
        <fullName evidence="2">Nucleoside phosphorylase domain-containing protein</fullName>
    </recommendedName>
</protein>
<dbReference type="RefSeq" id="WP_343891356.1">
    <property type="nucleotide sequence ID" value="NZ_BAAAEH010000040.1"/>
</dbReference>
<dbReference type="Pfam" id="PF01048">
    <property type="entry name" value="PNP_UDP_1"/>
    <property type="match status" value="1"/>
</dbReference>
<evidence type="ECO:0000313" key="4">
    <source>
        <dbReference type="Proteomes" id="UP001419910"/>
    </source>
</evidence>
<name>A0ABU9Y227_9SPHN</name>
<dbReference type="SUPFAM" id="SSF53167">
    <property type="entry name" value="Purine and uridine phosphorylases"/>
    <property type="match status" value="1"/>
</dbReference>